<feature type="domain" description="Galactose-1-phosphate uridyl transferase N-terminal" evidence="10">
    <location>
        <begin position="8"/>
        <end position="189"/>
    </location>
</feature>
<dbReference type="InterPro" id="IPR053177">
    <property type="entry name" value="ADP-glucose_phosphorylase"/>
</dbReference>
<keyword evidence="7" id="KW-0119">Carbohydrate metabolism</keyword>
<keyword evidence="3 12" id="KW-0808">Transferase</keyword>
<dbReference type="EC" id="2.7.7.12" evidence="8"/>
<comment type="cofactor">
    <cofactor evidence="1">
        <name>Zn(2+)</name>
        <dbReference type="ChEBI" id="CHEBI:29105"/>
    </cofactor>
</comment>
<evidence type="ECO:0000259" key="11">
    <source>
        <dbReference type="Pfam" id="PF02744"/>
    </source>
</evidence>
<dbReference type="EMBL" id="MHMQ01000013">
    <property type="protein sequence ID" value="OGZ30824.1"/>
    <property type="molecule type" value="Genomic_DNA"/>
</dbReference>
<dbReference type="InterPro" id="IPR005849">
    <property type="entry name" value="GalP_Utransf_N"/>
</dbReference>
<evidence type="ECO:0000259" key="10">
    <source>
        <dbReference type="Pfam" id="PF01087"/>
    </source>
</evidence>
<dbReference type="Gene3D" id="3.30.428.10">
    <property type="entry name" value="HIT-like"/>
    <property type="match status" value="2"/>
</dbReference>
<evidence type="ECO:0000256" key="7">
    <source>
        <dbReference type="ARBA" id="ARBA00023277"/>
    </source>
</evidence>
<evidence type="ECO:0000313" key="12">
    <source>
        <dbReference type="EMBL" id="OGZ30824.1"/>
    </source>
</evidence>
<evidence type="ECO:0000256" key="6">
    <source>
        <dbReference type="ARBA" id="ARBA00022833"/>
    </source>
</evidence>
<dbReference type="PIRSF" id="PIRSF000808">
    <property type="entry name" value="GalT"/>
    <property type="match status" value="1"/>
</dbReference>
<dbReference type="InterPro" id="IPR005850">
    <property type="entry name" value="GalP_Utransf_C"/>
</dbReference>
<protein>
    <recommendedName>
        <fullName evidence="8">Galactose-1-phosphate uridylyltransferase</fullName>
        <ecNumber evidence="8">2.7.7.12</ecNumber>
    </recommendedName>
</protein>
<dbReference type="Proteomes" id="UP000177486">
    <property type="component" value="Unassembled WGS sequence"/>
</dbReference>
<dbReference type="Pfam" id="PF01087">
    <property type="entry name" value="GalP_UDP_transf"/>
    <property type="match status" value="1"/>
</dbReference>
<keyword evidence="6" id="KW-0862">Zinc</keyword>
<dbReference type="GO" id="GO:0006012">
    <property type="term" value="P:galactose metabolic process"/>
    <property type="evidence" value="ECO:0007669"/>
    <property type="project" value="UniProtKB-UniRule"/>
</dbReference>
<proteinExistence type="inferred from homology"/>
<dbReference type="Pfam" id="PF02744">
    <property type="entry name" value="GalP_UDP_tr_C"/>
    <property type="match status" value="1"/>
</dbReference>
<dbReference type="PANTHER" id="PTHR42763:SF1">
    <property type="entry name" value="UDP-GLUCOSE--HEXOSE-1-PHOSPHATE URIDYLYLTRANSFERASE"/>
    <property type="match status" value="1"/>
</dbReference>
<name>A0A1G2EYD4_9BACT</name>
<organism evidence="12 13">
    <name type="scientific">Candidatus Niyogibacteria bacterium RIFCSPLOWO2_01_FULL_45_48</name>
    <dbReference type="NCBI Taxonomy" id="1801724"/>
    <lineage>
        <taxon>Bacteria</taxon>
        <taxon>Candidatus Niyogiibacteriota</taxon>
    </lineage>
</organism>
<evidence type="ECO:0000313" key="13">
    <source>
        <dbReference type="Proteomes" id="UP000177486"/>
    </source>
</evidence>
<evidence type="ECO:0000256" key="3">
    <source>
        <dbReference type="ARBA" id="ARBA00022679"/>
    </source>
</evidence>
<feature type="domain" description="Galactose-1-phosphate uridyl transferase C-terminal" evidence="11">
    <location>
        <begin position="205"/>
        <end position="310"/>
    </location>
</feature>
<evidence type="ECO:0000256" key="2">
    <source>
        <dbReference type="ARBA" id="ARBA00010951"/>
    </source>
</evidence>
<evidence type="ECO:0000256" key="8">
    <source>
        <dbReference type="NCBIfam" id="TIGR00209"/>
    </source>
</evidence>
<comment type="similarity">
    <text evidence="2">Belongs to the galactose-1-phosphate uridylyltransferase type 1 family.</text>
</comment>
<reference evidence="12 13" key="1">
    <citation type="journal article" date="2016" name="Nat. Commun.">
        <title>Thousands of microbial genomes shed light on interconnected biogeochemical processes in an aquifer system.</title>
        <authorList>
            <person name="Anantharaman K."/>
            <person name="Brown C.T."/>
            <person name="Hug L.A."/>
            <person name="Sharon I."/>
            <person name="Castelle C.J."/>
            <person name="Probst A.J."/>
            <person name="Thomas B.C."/>
            <person name="Singh A."/>
            <person name="Wilkins M.J."/>
            <person name="Karaoz U."/>
            <person name="Brodie E.L."/>
            <person name="Williams K.H."/>
            <person name="Hubbard S.S."/>
            <person name="Banfield J.F."/>
        </authorList>
    </citation>
    <scope>NUCLEOTIDE SEQUENCE [LARGE SCALE GENOMIC DNA]</scope>
</reference>
<dbReference type="InterPro" id="IPR036265">
    <property type="entry name" value="HIT-like_sf"/>
</dbReference>
<dbReference type="PANTHER" id="PTHR42763">
    <property type="entry name" value="ADP-GLUCOSE PHOSPHORYLASE"/>
    <property type="match status" value="1"/>
</dbReference>
<evidence type="ECO:0000256" key="9">
    <source>
        <dbReference type="PIRSR" id="PIRSR000808-1"/>
    </source>
</evidence>
<gene>
    <name evidence="12" type="ORF">A2931_01835</name>
</gene>
<evidence type="ECO:0000256" key="5">
    <source>
        <dbReference type="ARBA" id="ARBA00022723"/>
    </source>
</evidence>
<keyword evidence="5" id="KW-0479">Metal-binding</keyword>
<evidence type="ECO:0000256" key="1">
    <source>
        <dbReference type="ARBA" id="ARBA00001947"/>
    </source>
</evidence>
<accession>A0A1G2EYD4</accession>
<evidence type="ECO:0000256" key="4">
    <source>
        <dbReference type="ARBA" id="ARBA00022695"/>
    </source>
</evidence>
<keyword evidence="4 12" id="KW-0548">Nucleotidyltransferase</keyword>
<dbReference type="GO" id="GO:0008108">
    <property type="term" value="F:UDP-glucose:hexose-1-phosphate uridylyltransferase activity"/>
    <property type="evidence" value="ECO:0007669"/>
    <property type="project" value="UniProtKB-UniRule"/>
</dbReference>
<dbReference type="AlphaFoldDB" id="A0A1G2EYD4"/>
<comment type="caution">
    <text evidence="12">The sequence shown here is derived from an EMBL/GenBank/DDBJ whole genome shotgun (WGS) entry which is preliminary data.</text>
</comment>
<dbReference type="GO" id="GO:0008270">
    <property type="term" value="F:zinc ion binding"/>
    <property type="evidence" value="ECO:0007669"/>
    <property type="project" value="InterPro"/>
</dbReference>
<dbReference type="InterPro" id="IPR001937">
    <property type="entry name" value="GalP_UDPtransf1"/>
</dbReference>
<feature type="active site" description="Tele-UMP-histidine intermediate" evidence="9">
    <location>
        <position position="179"/>
    </location>
</feature>
<dbReference type="NCBIfam" id="TIGR00209">
    <property type="entry name" value="galT_1"/>
    <property type="match status" value="1"/>
</dbReference>
<sequence length="343" mass="39344">MRKETDGSEFRKDIVSGDWILVAAKRARRPHRKIKKVRLDPSKKNCPFDDPQFNGAPGPLLWLPHPAAKKHKPEYKNLSKDWWIQIVPNKFPALEPHVTCPAEEPDGPYAKTKGVGFHEIIITRDHKRRISEMSPEEAESLIYAYQDRYRTLAREACIHYILIFHNQGPAAGASIFHPHSQLIAMPIIPPDVSRSLEGSRLYYERNKKCVHCAMIEWEIKKGERVVYENKKFVVLEPYASRVSYETRVFPKKHAGNFDELDSEDRMSLAETMIVSLKKIKKALDDPDYNFFIHTAPVKDGAGHYHWHIEILPKTSTWAGLELGTGIEIVAVSPEDAASELKKY</sequence>
<dbReference type="SUPFAM" id="SSF54197">
    <property type="entry name" value="HIT-like"/>
    <property type="match status" value="2"/>
</dbReference>